<feature type="compositionally biased region" description="Basic and acidic residues" evidence="1">
    <location>
        <begin position="62"/>
        <end position="76"/>
    </location>
</feature>
<name>A0A0M0J8S0_9EUKA</name>
<feature type="region of interest" description="Disordered" evidence="1">
    <location>
        <begin position="1"/>
        <end position="80"/>
    </location>
</feature>
<proteinExistence type="predicted"/>
<evidence type="ECO:0000256" key="1">
    <source>
        <dbReference type="SAM" id="MobiDB-lite"/>
    </source>
</evidence>
<sequence length="272" mass="30531">MSEPAGSEPAAEEAEVAELKEMIKRPANSPPRKKAASKGPKKVLPAWNDTPHRACPPALRGIKTDREPWAKDEKAYEGGMEGHGAMSRLRRVQGKKPPTAEEMQREYEQGIELWKKEQGWNPTPFRTAPWQIRGLNPVTREPWFEDMAVYNAKFAGGDDGETEHQDGTFGNHATITMTDKEKNWDDSIMHYVPHSLRGLKPVTNEPWARDEAVYRKSDGMDEIPDDVADMNPMNFGSAADRLGVGNAFYKERLLKWDASAKPPEGAMQAYAK</sequence>
<comment type="caution">
    <text evidence="2">The sequence shown here is derived from an EMBL/GenBank/DDBJ whole genome shotgun (WGS) entry which is preliminary data.</text>
</comment>
<protein>
    <submittedName>
        <fullName evidence="2">Uncharacterized protein</fullName>
    </submittedName>
</protein>
<evidence type="ECO:0000313" key="3">
    <source>
        <dbReference type="Proteomes" id="UP000037460"/>
    </source>
</evidence>
<organism evidence="2 3">
    <name type="scientific">Chrysochromulina tobinii</name>
    <dbReference type="NCBI Taxonomy" id="1460289"/>
    <lineage>
        <taxon>Eukaryota</taxon>
        <taxon>Haptista</taxon>
        <taxon>Haptophyta</taxon>
        <taxon>Prymnesiophyceae</taxon>
        <taxon>Prymnesiales</taxon>
        <taxon>Chrysochromulinaceae</taxon>
        <taxon>Chrysochromulina</taxon>
    </lineage>
</organism>
<gene>
    <name evidence="2" type="ORF">Ctob_004785</name>
</gene>
<accession>A0A0M0J8S0</accession>
<dbReference type="Proteomes" id="UP000037460">
    <property type="component" value="Unassembled WGS sequence"/>
</dbReference>
<dbReference type="AlphaFoldDB" id="A0A0M0J8S0"/>
<feature type="compositionally biased region" description="Basic residues" evidence="1">
    <location>
        <begin position="31"/>
        <end position="41"/>
    </location>
</feature>
<keyword evidence="3" id="KW-1185">Reference proteome</keyword>
<reference evidence="3" key="1">
    <citation type="journal article" date="2015" name="PLoS Genet.">
        <title>Genome Sequence and Transcriptome Analyses of Chrysochromulina tobin: Metabolic Tools for Enhanced Algal Fitness in the Prominent Order Prymnesiales (Haptophyceae).</title>
        <authorList>
            <person name="Hovde B.T."/>
            <person name="Deodato C.R."/>
            <person name="Hunsperger H.M."/>
            <person name="Ryken S.A."/>
            <person name="Yost W."/>
            <person name="Jha R.K."/>
            <person name="Patterson J."/>
            <person name="Monnat R.J. Jr."/>
            <person name="Barlow S.B."/>
            <person name="Starkenburg S.R."/>
            <person name="Cattolico R.A."/>
        </authorList>
    </citation>
    <scope>NUCLEOTIDE SEQUENCE</scope>
    <source>
        <strain evidence="3">CCMP291</strain>
    </source>
</reference>
<dbReference type="EMBL" id="JWZX01003242">
    <property type="protein sequence ID" value="KOO22885.1"/>
    <property type="molecule type" value="Genomic_DNA"/>
</dbReference>
<evidence type="ECO:0000313" key="2">
    <source>
        <dbReference type="EMBL" id="KOO22885.1"/>
    </source>
</evidence>